<dbReference type="PANTHER" id="PTHR42735">
    <property type="match status" value="1"/>
</dbReference>
<dbReference type="Pfam" id="PF00282">
    <property type="entry name" value="Pyridoxal_deC"/>
    <property type="match status" value="1"/>
</dbReference>
<comment type="cofactor">
    <cofactor evidence="1 4">
        <name>pyridoxal 5'-phosphate</name>
        <dbReference type="ChEBI" id="CHEBI:597326"/>
    </cofactor>
</comment>
<dbReference type="RefSeq" id="WP_015954287.1">
    <property type="nucleotide sequence ID" value="NC_011729.1"/>
</dbReference>
<dbReference type="Gene3D" id="3.40.640.10">
    <property type="entry name" value="Type I PLP-dependent aspartate aminotransferase-like (Major domain)"/>
    <property type="match status" value="1"/>
</dbReference>
<dbReference type="Proteomes" id="UP000002384">
    <property type="component" value="Chromosome"/>
</dbReference>
<keyword evidence="7" id="KW-1185">Reference proteome</keyword>
<keyword evidence="3" id="KW-0456">Lyase</keyword>
<dbReference type="SUPFAM" id="SSF53383">
    <property type="entry name" value="PLP-dependent transferases"/>
    <property type="match status" value="1"/>
</dbReference>
<dbReference type="InterPro" id="IPR049373">
    <property type="entry name" value="TyrDC_C"/>
</dbReference>
<dbReference type="Pfam" id="PF21391">
    <property type="entry name" value="tyr_de_CO2_C"/>
    <property type="match status" value="1"/>
</dbReference>
<dbReference type="InterPro" id="IPR002129">
    <property type="entry name" value="PyrdxlP-dep_de-COase"/>
</dbReference>
<sequence length="775" mass="86064">MRMPRDIQSKAFDKAIRRFQALSRKAQTPDINTPGSRAVEAWFLGPKGENADLMKELIVQAIDSQANWRQSYHPEDPTHITDEIKQTAEFTQAVSLLKDKYTELLERLKGSVPFFSMRYQGHMNWDVTVPSVLGYFAAMLYNSNNVAFEGSTVTTNIEIEVGDDLCRMLGYTVPVEDSLDDQLRAWGHITCGGTVANIEGLWSARNLKFYPIAVKAALENDSRLEKAKGITVPVYEEGTQVNKPLIELSTWQVLNIQVDDVLSLSTRIVELMQNSGVDSSEASNILSDALSHYSVQDLGIQEFTRRFLNGNNNEAAIASPVFFVPGTKHYSWPKGAAILGMGASNMIDVEVDEHGRMRIYPLPQPKSDQQGLNGYSLKEDLDYCLAHKIPVYTVVAVIGSTEESAVDPLTEILALREEFRKKGLEFTVHADAAWGGYFSSLLRTEADFNLPAPKDAAPTPVSPLSTYMEQQLTALKDADSITIDPHKSGYIPYPAGALCYRNSAMRNLVTFVAPYVFHGEAEPTIGIYGVEGSKPGAAPAAVYLTHQVIRPIKTGYGKILGQTAFSCDKLYVRLLCMTDERFISVPLPIVPDSDVIPGDNEEAKIQYIRDNIDGKTNSEIFNDPQAMTALKELGPDLNILIYAFNYKTASGEFNTSLEKANLLNKKFYEKLSIDAGDDINQYNLIVSTTDFTTEAYGSQFIEHYKERLGVTGDPNVPITVIRSVIMDPWITETPDAWLSDGNPDNDKHSFIDVLETEIRKAVLEVIEENKEILGA</sequence>
<dbReference type="InterPro" id="IPR015421">
    <property type="entry name" value="PyrdxlP-dep_Trfase_major"/>
</dbReference>
<keyword evidence="2 4" id="KW-0663">Pyridoxal phosphate</keyword>
<dbReference type="STRING" id="65393.PCC7424_2260"/>
<evidence type="ECO:0000256" key="2">
    <source>
        <dbReference type="ARBA" id="ARBA00022898"/>
    </source>
</evidence>
<dbReference type="GO" id="GO:0030170">
    <property type="term" value="F:pyridoxal phosphate binding"/>
    <property type="evidence" value="ECO:0007669"/>
    <property type="project" value="InterPro"/>
</dbReference>
<proteinExistence type="predicted"/>
<organism evidence="6 7">
    <name type="scientific">Gloeothece citriformis (strain PCC 7424)</name>
    <name type="common">Cyanothece sp. (strain PCC 7424)</name>
    <dbReference type="NCBI Taxonomy" id="65393"/>
    <lineage>
        <taxon>Bacteria</taxon>
        <taxon>Bacillati</taxon>
        <taxon>Cyanobacteriota</taxon>
        <taxon>Cyanophyceae</taxon>
        <taxon>Oscillatoriophycideae</taxon>
        <taxon>Chroococcales</taxon>
        <taxon>Aphanothecaceae</taxon>
        <taxon>Gloeothece</taxon>
        <taxon>Gloeothece citriformis</taxon>
    </lineage>
</organism>
<gene>
    <name evidence="6" type="ordered locus">PCC7424_2260</name>
</gene>
<dbReference type="KEGG" id="cyc:PCC7424_2260"/>
<dbReference type="OrthoDB" id="9803665at2"/>
<dbReference type="EMBL" id="CP001291">
    <property type="protein sequence ID" value="ACK70682.1"/>
    <property type="molecule type" value="Genomic_DNA"/>
</dbReference>
<feature type="modified residue" description="N6-(pyridoxal phosphate)lysine" evidence="4">
    <location>
        <position position="487"/>
    </location>
</feature>
<dbReference type="InterPro" id="IPR015424">
    <property type="entry name" value="PyrdxlP-dep_Trfase"/>
</dbReference>
<evidence type="ECO:0000256" key="4">
    <source>
        <dbReference type="PIRSR" id="PIRSR602129-50"/>
    </source>
</evidence>
<dbReference type="PANTHER" id="PTHR42735:SF4">
    <property type="entry name" value="PYRIDOXAL PHOSPHATE-DEPENDENT DECARBOXYLASE FAMILY PROTEIN"/>
    <property type="match status" value="1"/>
</dbReference>
<dbReference type="GO" id="GO:0004058">
    <property type="term" value="F:aromatic-L-amino-acid decarboxylase activity"/>
    <property type="evidence" value="ECO:0007669"/>
    <property type="project" value="UniProtKB-ARBA"/>
</dbReference>
<evidence type="ECO:0000313" key="6">
    <source>
        <dbReference type="EMBL" id="ACK70682.1"/>
    </source>
</evidence>
<dbReference type="AlphaFoldDB" id="B7KHI7"/>
<accession>B7KHI7</accession>
<dbReference type="eggNOG" id="COG0076">
    <property type="taxonomic scope" value="Bacteria"/>
</dbReference>
<evidence type="ECO:0000256" key="1">
    <source>
        <dbReference type="ARBA" id="ARBA00001933"/>
    </source>
</evidence>
<dbReference type="HOGENOM" id="CLU_005446_1_0_3"/>
<protein>
    <submittedName>
        <fullName evidence="6">Group II decarboxylase family protein</fullName>
    </submittedName>
</protein>
<name>B7KHI7_GLOC7</name>
<evidence type="ECO:0000256" key="3">
    <source>
        <dbReference type="ARBA" id="ARBA00023239"/>
    </source>
</evidence>
<dbReference type="GO" id="GO:0019752">
    <property type="term" value="P:carboxylic acid metabolic process"/>
    <property type="evidence" value="ECO:0007669"/>
    <property type="project" value="InterPro"/>
</dbReference>
<reference evidence="7" key="1">
    <citation type="journal article" date="2011" name="MBio">
        <title>Novel metabolic attributes of the genus Cyanothece, comprising a group of unicellular nitrogen-fixing Cyanobacteria.</title>
        <authorList>
            <person name="Bandyopadhyay A."/>
            <person name="Elvitigala T."/>
            <person name="Welsh E."/>
            <person name="Stockel J."/>
            <person name="Liberton M."/>
            <person name="Min H."/>
            <person name="Sherman L.A."/>
            <person name="Pakrasi H.B."/>
        </authorList>
    </citation>
    <scope>NUCLEOTIDE SEQUENCE [LARGE SCALE GENOMIC DNA]</scope>
    <source>
        <strain evidence="7">PCC 7424</strain>
    </source>
</reference>
<evidence type="ECO:0000313" key="7">
    <source>
        <dbReference type="Proteomes" id="UP000002384"/>
    </source>
</evidence>
<feature type="domain" description="L-tyrosine decarboxylase C-terminal" evidence="5">
    <location>
        <begin position="633"/>
        <end position="732"/>
    </location>
</feature>
<dbReference type="InterPro" id="IPR050477">
    <property type="entry name" value="GrpII_AminoAcid_Decarb"/>
</dbReference>
<evidence type="ECO:0000259" key="5">
    <source>
        <dbReference type="Pfam" id="PF21391"/>
    </source>
</evidence>